<organism evidence="2 3">
    <name type="scientific">Pochonia chlamydosporia 170</name>
    <dbReference type="NCBI Taxonomy" id="1380566"/>
    <lineage>
        <taxon>Eukaryota</taxon>
        <taxon>Fungi</taxon>
        <taxon>Dikarya</taxon>
        <taxon>Ascomycota</taxon>
        <taxon>Pezizomycotina</taxon>
        <taxon>Sordariomycetes</taxon>
        <taxon>Hypocreomycetidae</taxon>
        <taxon>Hypocreales</taxon>
        <taxon>Clavicipitaceae</taxon>
        <taxon>Pochonia</taxon>
    </lineage>
</organism>
<accession>A0A179FIX0</accession>
<protein>
    <submittedName>
        <fullName evidence="2">Uncharacterized protein</fullName>
    </submittedName>
</protein>
<dbReference type="AlphaFoldDB" id="A0A179FIX0"/>
<dbReference type="EMBL" id="LSBJ02000005">
    <property type="protein sequence ID" value="OAQ65464.1"/>
    <property type="molecule type" value="Genomic_DNA"/>
</dbReference>
<feature type="region of interest" description="Disordered" evidence="1">
    <location>
        <begin position="328"/>
        <end position="422"/>
    </location>
</feature>
<evidence type="ECO:0000313" key="3">
    <source>
        <dbReference type="Proteomes" id="UP000078397"/>
    </source>
</evidence>
<dbReference type="RefSeq" id="XP_018142778.1">
    <property type="nucleotide sequence ID" value="XM_018289104.1"/>
</dbReference>
<keyword evidence="3" id="KW-1185">Reference proteome</keyword>
<dbReference type="InterPro" id="IPR053221">
    <property type="entry name" value="Burnettramic_acid_biosynth"/>
</dbReference>
<evidence type="ECO:0000313" key="2">
    <source>
        <dbReference type="EMBL" id="OAQ65464.1"/>
    </source>
</evidence>
<dbReference type="KEGG" id="pchm:VFPPC_10795"/>
<name>A0A179FIX0_METCM</name>
<gene>
    <name evidence="2" type="ORF">VFPPC_10795</name>
</gene>
<dbReference type="GeneID" id="28853098"/>
<comment type="caution">
    <text evidence="2">The sequence shown here is derived from an EMBL/GenBank/DDBJ whole genome shotgun (WGS) entry which is preliminary data.</text>
</comment>
<dbReference type="STRING" id="1380566.A0A179FIX0"/>
<proteinExistence type="predicted"/>
<evidence type="ECO:0000256" key="1">
    <source>
        <dbReference type="SAM" id="MobiDB-lite"/>
    </source>
</evidence>
<dbReference type="OrthoDB" id="3068835at2759"/>
<dbReference type="Proteomes" id="UP000078397">
    <property type="component" value="Unassembled WGS sequence"/>
</dbReference>
<feature type="region of interest" description="Disordered" evidence="1">
    <location>
        <begin position="95"/>
        <end position="137"/>
    </location>
</feature>
<reference evidence="2 3" key="1">
    <citation type="journal article" date="2016" name="PLoS Pathog.">
        <title>Biosynthesis of antibiotic leucinostatins in bio-control fungus Purpureocillium lilacinum and their inhibition on phytophthora revealed by genome mining.</title>
        <authorList>
            <person name="Wang G."/>
            <person name="Liu Z."/>
            <person name="Lin R."/>
            <person name="Li E."/>
            <person name="Mao Z."/>
            <person name="Ling J."/>
            <person name="Yang Y."/>
            <person name="Yin W.B."/>
            <person name="Xie B."/>
        </authorList>
    </citation>
    <scope>NUCLEOTIDE SEQUENCE [LARGE SCALE GENOMIC DNA]</scope>
    <source>
        <strain evidence="2">170</strain>
    </source>
</reference>
<feature type="compositionally biased region" description="Basic and acidic residues" evidence="1">
    <location>
        <begin position="336"/>
        <end position="422"/>
    </location>
</feature>
<sequence>MGYTPQQPPQQQVGMERFYEPRNVQLTPRARQPWAEKGSCQSNTYVDHLNSEMRNSLDYPGQRCTQQGTYQHQICQQKSADLGCPAANSRYFDPQLAPSSSQSYMDLPPPGYDDVLHHQSRTLPGASGTSSLQGSTPACNGKLNKPIAIPATQATLGSPFLRAYPPVLLHFDIPRDIFLQFLDGLNRAAVASPPIQVLGLAGNIVSMVPLHTTQIVGGAVNAAARLGTVAVSKGRVEAHLREANREIFGPKGLKAEIAKLDALAAVAKMPILGPDGKIDKDLPLLRDFEDGEDTLTLPAQHRRVLALERWVERLEVLGLPAAERASNPISRMHASASERQRRKEEEKLGKERMKGQKEWQKESKKLEQEYNKKMRELERDEKKARRKGDDDKLDRIEEKRERMQEKFGTRMEKGGERGEQRRREIVEKDLLLDDYKCMRVLVSILGWS</sequence>
<dbReference type="PANTHER" id="PTHR38887">
    <property type="entry name" value="CHROMOSOME 21, WHOLE GENOME SHOTGUN SEQUENCE"/>
    <property type="match status" value="1"/>
</dbReference>
<feature type="compositionally biased region" description="Polar residues" evidence="1">
    <location>
        <begin position="127"/>
        <end position="137"/>
    </location>
</feature>
<dbReference type="PANTHER" id="PTHR38887:SF1">
    <property type="entry name" value="RAS MODIFICATION PROTEIN ERF4"/>
    <property type="match status" value="1"/>
</dbReference>